<reference evidence="3 4" key="1">
    <citation type="submission" date="2019-04" db="EMBL/GenBank/DDBJ databases">
        <authorList>
            <person name="Van Vliet M D."/>
        </authorList>
    </citation>
    <scope>NUCLEOTIDE SEQUENCE [LARGE SCALE GENOMIC DNA]</scope>
    <source>
        <strain evidence="3 4">F1</strain>
    </source>
</reference>
<dbReference type="EMBL" id="CAAHFG010000004">
    <property type="protein sequence ID" value="VGO17451.1"/>
    <property type="molecule type" value="Genomic_DNA"/>
</dbReference>
<proteinExistence type="predicted"/>
<accession>A0A6C2UDF5</accession>
<organism evidence="3 4">
    <name type="scientific">Pontiella desulfatans</name>
    <dbReference type="NCBI Taxonomy" id="2750659"/>
    <lineage>
        <taxon>Bacteria</taxon>
        <taxon>Pseudomonadati</taxon>
        <taxon>Kiritimatiellota</taxon>
        <taxon>Kiritimatiellia</taxon>
        <taxon>Kiritimatiellales</taxon>
        <taxon>Pontiellaceae</taxon>
        <taxon>Pontiella</taxon>
    </lineage>
</organism>
<evidence type="ECO:0000259" key="2">
    <source>
        <dbReference type="Pfam" id="PF18206"/>
    </source>
</evidence>
<dbReference type="InterPro" id="IPR017853">
    <property type="entry name" value="GH"/>
</dbReference>
<dbReference type="InterPro" id="IPR040527">
    <property type="entry name" value="Beta-sand_Porphyrn"/>
</dbReference>
<dbReference type="Gene3D" id="2.60.120.1200">
    <property type="match status" value="1"/>
</dbReference>
<feature type="chain" id="PRO_5025369365" evidence="1">
    <location>
        <begin position="25"/>
        <end position="787"/>
    </location>
</feature>
<dbReference type="SUPFAM" id="SSF51445">
    <property type="entry name" value="(Trans)glycosidases"/>
    <property type="match status" value="1"/>
</dbReference>
<keyword evidence="1" id="KW-0732">Signal</keyword>
<evidence type="ECO:0000313" key="3">
    <source>
        <dbReference type="EMBL" id="VGO17451.1"/>
    </source>
</evidence>
<sequence length="787" mass="88414">MVLKGIYGPAATILLLFLAHGALAAEFDPNQLGVAGREAYAKHQRLFNEVVPKHKVQTKVQVNSGLDALTHVTFYEKSTPINGRIEVPIPFELNEHIFDFKQVEILGSGLKGVTKVLVESTGAGNPVLGITAQREKSIQIKVTSFMCALNVPLKLIIEGQGTVEKIEFVHREGIAMAFDASIYREPGLDKPIKQVKVSVDATKLRSIEGICEVKRERFFRYYADPNGDRSGKESYFRGKGFLPGRQIVEIGPAFEDRYGAANAMATLKEDPKRPGSGYADPAFFERDEFWRFEGVDPNLEFVMCFDSWPRFTHPTNFPGVPNQRGTPAIDKFDAAADMSVRYLQAVNRDSGRTARWWEVKNESDVKSEWIYHHEEGYDGWKLLADFHNTMADAIHKDVPQVEVGGPVSAWFIPYAGDFAVWKNQARFMDLTRDHLDFYSHHFYEIGAMDSLERVRREGHSYVQGGLECTIDMLCAHMDTTGNRKPLVCSEYGSLSFVRDERGFWMHIKNINSLMLKFMDRPSDFEITVPFMLTFMHWAPDSLETFIHQTPDGEFVKTKNTYIIDMWTGFKGKRIPVSDTEHKVRTHAVIDGDLIRLAVNNHSGQRAELDIEALLPKGAKVESVKRRMALFEKGEVKFVYDDLQRLDSIPLGVDVTAILEIKLDRNLTPAQVWNERIHYATSTAVKVDGSAELEIPVDVEKAKAATLRVGLFRKGGFSQPLTLMLNGVGQEVDLTASEGTPNLFDYVEVPVDPKTLKAGNKLVVKTDEPGTTVTAARITTVTEGRLGR</sequence>
<dbReference type="Proteomes" id="UP000366872">
    <property type="component" value="Unassembled WGS sequence"/>
</dbReference>
<feature type="domain" description="Porphyranase beta-sandwich" evidence="2">
    <location>
        <begin position="583"/>
        <end position="681"/>
    </location>
</feature>
<dbReference type="RefSeq" id="WP_136082923.1">
    <property type="nucleotide sequence ID" value="NZ_CAAHFG010000004.1"/>
</dbReference>
<feature type="signal peptide" evidence="1">
    <location>
        <begin position="1"/>
        <end position="24"/>
    </location>
</feature>
<name>A0A6C2UDF5_PONDE</name>
<evidence type="ECO:0000313" key="4">
    <source>
        <dbReference type="Proteomes" id="UP000366872"/>
    </source>
</evidence>
<dbReference type="AlphaFoldDB" id="A0A6C2UDF5"/>
<dbReference type="Pfam" id="PF18206">
    <property type="entry name" value="Porphyrn_cat_1"/>
    <property type="match status" value="1"/>
</dbReference>
<evidence type="ECO:0000256" key="1">
    <source>
        <dbReference type="SAM" id="SignalP"/>
    </source>
</evidence>
<keyword evidence="4" id="KW-1185">Reference proteome</keyword>
<protein>
    <submittedName>
        <fullName evidence="3">Beta-porphyranase A</fullName>
    </submittedName>
</protein>
<dbReference type="CDD" id="cd21510">
    <property type="entry name" value="agarase_cat"/>
    <property type="match status" value="1"/>
</dbReference>
<gene>
    <name evidence="3" type="ORF">PDESU_06047</name>
</gene>
<dbReference type="Gene3D" id="3.20.20.80">
    <property type="entry name" value="Glycosidases"/>
    <property type="match status" value="1"/>
</dbReference>